<keyword evidence="3" id="KW-0378">Hydrolase</keyword>
<dbReference type="InterPro" id="IPR027417">
    <property type="entry name" value="P-loop_NTPase"/>
</dbReference>
<organism evidence="7 8">
    <name type="scientific">Fusarium oxysporum f. sp. cubense (strain race 1)</name>
    <name type="common">Panama disease fungus</name>
    <dbReference type="NCBI Taxonomy" id="1229664"/>
    <lineage>
        <taxon>Eukaryota</taxon>
        <taxon>Fungi</taxon>
        <taxon>Dikarya</taxon>
        <taxon>Ascomycota</taxon>
        <taxon>Pezizomycotina</taxon>
        <taxon>Sordariomycetes</taxon>
        <taxon>Hypocreomycetidae</taxon>
        <taxon>Hypocreales</taxon>
        <taxon>Nectriaceae</taxon>
        <taxon>Fusarium</taxon>
        <taxon>Fusarium oxysporum species complex</taxon>
    </lineage>
</organism>
<feature type="compositionally biased region" description="Basic and acidic residues" evidence="5">
    <location>
        <begin position="93"/>
        <end position="108"/>
    </location>
</feature>
<evidence type="ECO:0000259" key="6">
    <source>
        <dbReference type="PROSITE" id="PS51716"/>
    </source>
</evidence>
<evidence type="ECO:0000256" key="5">
    <source>
        <dbReference type="SAM" id="MobiDB-lite"/>
    </source>
</evidence>
<dbReference type="Gene3D" id="3.40.50.300">
    <property type="entry name" value="P-loop containing nucleotide triphosphate hydrolases"/>
    <property type="match status" value="1"/>
</dbReference>
<dbReference type="STRING" id="1229664.N4UU51"/>
<dbReference type="InterPro" id="IPR007743">
    <property type="entry name" value="Immunity-related_GTPase-like"/>
</dbReference>
<dbReference type="GO" id="GO:0016787">
    <property type="term" value="F:hydrolase activity"/>
    <property type="evidence" value="ECO:0007669"/>
    <property type="project" value="UniProtKB-KW"/>
</dbReference>
<dbReference type="HOGENOM" id="CLU_813912_0_0_1"/>
<feature type="region of interest" description="Disordered" evidence="5">
    <location>
        <begin position="28"/>
        <end position="50"/>
    </location>
</feature>
<dbReference type="InterPro" id="IPR051515">
    <property type="entry name" value="IRG"/>
</dbReference>
<keyword evidence="2" id="KW-0547">Nucleotide-binding</keyword>
<dbReference type="PANTHER" id="PTHR32341:SF10">
    <property type="entry name" value="INTERFERON-INDUCIBLE GTPASE 5"/>
    <property type="match status" value="1"/>
</dbReference>
<reference evidence="8" key="1">
    <citation type="submission" date="2012-09" db="EMBL/GenBank/DDBJ databases">
        <title>Genome sequencing and comparative transcriptomics of race 1 and race 4 of banana pathogen: Fusarium oxysporum f. sp. cubense.</title>
        <authorList>
            <person name="Fang X."/>
            <person name="Huang J."/>
        </authorList>
    </citation>
    <scope>NUCLEOTIDE SEQUENCE [LARGE SCALE GENOMIC DNA]</scope>
    <source>
        <strain evidence="8">race 1</strain>
    </source>
</reference>
<reference evidence="8" key="2">
    <citation type="journal article" date="2014" name="PLoS ONE">
        <title>Genome and Transcriptome Analysis of the Fungal Pathogen Fusarium oxysporum f. sp. cubense Causing Banana Vascular Wilt Disease.</title>
        <authorList>
            <person name="Guo L."/>
            <person name="Han L."/>
            <person name="Yang L."/>
            <person name="Zeng H."/>
            <person name="Fan D."/>
            <person name="Zhu Y."/>
            <person name="Feng Y."/>
            <person name="Wang G."/>
            <person name="Peng C."/>
            <person name="Jiang X."/>
            <person name="Zhou D."/>
            <person name="Ni P."/>
            <person name="Liang C."/>
            <person name="Liu L."/>
            <person name="Wang J."/>
            <person name="Mao C."/>
            <person name="Fang X."/>
            <person name="Peng M."/>
            <person name="Huang J."/>
        </authorList>
    </citation>
    <scope>NUCLEOTIDE SEQUENCE [LARGE SCALE GENOMIC DNA]</scope>
    <source>
        <strain evidence="8">race 1</strain>
    </source>
</reference>
<evidence type="ECO:0000256" key="1">
    <source>
        <dbReference type="ARBA" id="ARBA00005429"/>
    </source>
</evidence>
<comment type="similarity">
    <text evidence="1">Belongs to the TRAFAC class dynamin-like GTPase superfamily. IRG family.</text>
</comment>
<dbReference type="PROSITE" id="PS51716">
    <property type="entry name" value="G_IRG"/>
    <property type="match status" value="1"/>
</dbReference>
<dbReference type="InterPro" id="IPR030385">
    <property type="entry name" value="G_IRG_dom"/>
</dbReference>
<accession>N4UU51</accession>
<dbReference type="PANTHER" id="PTHR32341">
    <property type="entry name" value="INTERFERON-INDUCIBLE GTPASE"/>
    <property type="match status" value="1"/>
</dbReference>
<dbReference type="AlphaFoldDB" id="N4UU51"/>
<protein>
    <submittedName>
        <fullName evidence="7">Interferon-inducible GTPase 5</fullName>
    </submittedName>
</protein>
<evidence type="ECO:0000256" key="2">
    <source>
        <dbReference type="ARBA" id="ARBA00022741"/>
    </source>
</evidence>
<evidence type="ECO:0000256" key="4">
    <source>
        <dbReference type="ARBA" id="ARBA00023134"/>
    </source>
</evidence>
<name>N4UU51_FUSC1</name>
<gene>
    <name evidence="7" type="ORF">FOC1_g10004579</name>
</gene>
<dbReference type="Pfam" id="PF05049">
    <property type="entry name" value="IIGP"/>
    <property type="match status" value="1"/>
</dbReference>
<dbReference type="VEuPathDB" id="FungiDB:FOC1_g10004579"/>
<feature type="domain" description="IRG-type G" evidence="6">
    <location>
        <begin position="180"/>
        <end position="341"/>
    </location>
</feature>
<evidence type="ECO:0000256" key="3">
    <source>
        <dbReference type="ARBA" id="ARBA00022801"/>
    </source>
</evidence>
<dbReference type="OrthoDB" id="422720at2759"/>
<dbReference type="EMBL" id="KB730103">
    <property type="protein sequence ID" value="ENH72336.1"/>
    <property type="molecule type" value="Genomic_DNA"/>
</dbReference>
<evidence type="ECO:0000313" key="8">
    <source>
        <dbReference type="Proteomes" id="UP000016928"/>
    </source>
</evidence>
<dbReference type="GO" id="GO:0016020">
    <property type="term" value="C:membrane"/>
    <property type="evidence" value="ECO:0007669"/>
    <property type="project" value="InterPro"/>
</dbReference>
<dbReference type="GO" id="GO:0005525">
    <property type="term" value="F:GTP binding"/>
    <property type="evidence" value="ECO:0007669"/>
    <property type="project" value="UniProtKB-KW"/>
</dbReference>
<feature type="region of interest" description="Disordered" evidence="5">
    <location>
        <begin position="86"/>
        <end position="109"/>
    </location>
</feature>
<sequence>MSFFSTPDDSDDEGFTVRPTFFPIDLNELVGGGSPASNPNSQFQSQSNGSDSEVIGYDDIMRFFNIARGAVGLANMIRGEARHETLAQAAHQANERAEREEGRRREAEEQTSVAQAVALAAQDAAETAQAAAEAAQAEVKATQKRLKLVEELYRLGIEPDREVTDEEVRTARLGVGYVNDMTNIGVVGDQNDGKSTLVNCFRGVAHSAPESAMTGETEVTRRSAAYPDDKHIGVVWHDISGGGTTYTTAWRYYYNQKLFAYDKLVLAHSSTLSEILLGNISMASQHIKGAADIVQAAGGPQELGLSRLCLVSCPAVYTQPHSGWRLIFATNPNFMKASMAQ</sequence>
<evidence type="ECO:0000313" key="7">
    <source>
        <dbReference type="EMBL" id="ENH72336.1"/>
    </source>
</evidence>
<dbReference type="SUPFAM" id="SSF52540">
    <property type="entry name" value="P-loop containing nucleoside triphosphate hydrolases"/>
    <property type="match status" value="1"/>
</dbReference>
<proteinExistence type="inferred from homology"/>
<keyword evidence="4" id="KW-0342">GTP-binding</keyword>
<dbReference type="Proteomes" id="UP000016928">
    <property type="component" value="Unassembled WGS sequence"/>
</dbReference>
<feature type="compositionally biased region" description="Low complexity" evidence="5">
    <location>
        <begin position="35"/>
        <end position="50"/>
    </location>
</feature>